<reference evidence="1 2" key="1">
    <citation type="journal article" date="2021" name="Commun. Biol.">
        <title>Genomic insights into the host specific adaptation of the Pneumocystis genus.</title>
        <authorList>
            <person name="Cisse O.H."/>
            <person name="Ma L."/>
            <person name="Dekker J.P."/>
            <person name="Khil P.P."/>
            <person name="Youn J.-H."/>
            <person name="Brenchley J.M."/>
            <person name="Blair R."/>
            <person name="Pahar B."/>
            <person name="Chabe M."/>
            <person name="Van Rompay K.K.A."/>
            <person name="Keesler R."/>
            <person name="Sukura A."/>
            <person name="Hirsch V."/>
            <person name="Kutty G."/>
            <person name="Liu Y."/>
            <person name="Peng L."/>
            <person name="Chen J."/>
            <person name="Song J."/>
            <person name="Weissenbacher-Lang C."/>
            <person name="Xu J."/>
            <person name="Upham N.S."/>
            <person name="Stajich J.E."/>
            <person name="Cuomo C.A."/>
            <person name="Cushion M.T."/>
            <person name="Kovacs J.A."/>
        </authorList>
    </citation>
    <scope>NUCLEOTIDE SEQUENCE [LARGE SCALE GENOMIC DNA]</scope>
    <source>
        <strain evidence="1 2">RABM</strain>
    </source>
</reference>
<comment type="caution">
    <text evidence="1">The sequence shown here is derived from an EMBL/GenBank/DDBJ whole genome shotgun (WGS) entry which is preliminary data.</text>
</comment>
<evidence type="ECO:0000313" key="1">
    <source>
        <dbReference type="EMBL" id="KAG4305074.1"/>
    </source>
</evidence>
<gene>
    <name evidence="1" type="ORF">PORY_001244</name>
</gene>
<accession>A0ACB7CHY8</accession>
<name>A0ACB7CHY8_9ASCO</name>
<dbReference type="EMBL" id="JABTEG010000004">
    <property type="protein sequence ID" value="KAG4305074.1"/>
    <property type="molecule type" value="Genomic_DNA"/>
</dbReference>
<evidence type="ECO:0000313" key="2">
    <source>
        <dbReference type="Proteomes" id="UP000768646"/>
    </source>
</evidence>
<dbReference type="Proteomes" id="UP000768646">
    <property type="component" value="Unassembled WGS sequence"/>
</dbReference>
<keyword evidence="2" id="KW-1185">Reference proteome</keyword>
<sequence length="79" mass="9562">MRQTWLDRVLNQKFLLYTFVGLVTLATTFYLWSPCGICSPDHWSEHMLKNWLRENHIFFEETDDRETLLKKVKAAMKRI</sequence>
<organism evidence="1 2">
    <name type="scientific">Pneumocystis oryctolagi</name>
    <dbReference type="NCBI Taxonomy" id="42067"/>
    <lineage>
        <taxon>Eukaryota</taxon>
        <taxon>Fungi</taxon>
        <taxon>Dikarya</taxon>
        <taxon>Ascomycota</taxon>
        <taxon>Taphrinomycotina</taxon>
        <taxon>Pneumocystomycetes</taxon>
        <taxon>Pneumocystaceae</taxon>
        <taxon>Pneumocystis</taxon>
    </lineage>
</organism>
<protein>
    <submittedName>
        <fullName evidence="1">Uncharacterized protein</fullName>
    </submittedName>
</protein>
<proteinExistence type="predicted"/>